<organism evidence="1 2">
    <name type="scientific">Pseudoxanthomonas winnipegensis</name>
    <dbReference type="NCBI Taxonomy" id="2480810"/>
    <lineage>
        <taxon>Bacteria</taxon>
        <taxon>Pseudomonadati</taxon>
        <taxon>Pseudomonadota</taxon>
        <taxon>Gammaproteobacteria</taxon>
        <taxon>Lysobacterales</taxon>
        <taxon>Lysobacteraceae</taxon>
        <taxon>Pseudoxanthomonas</taxon>
    </lineage>
</organism>
<dbReference type="RefSeq" id="WP_130524046.1">
    <property type="nucleotide sequence ID" value="NZ_SHLZ01000002.1"/>
</dbReference>
<evidence type="ECO:0000313" key="1">
    <source>
        <dbReference type="EMBL" id="TAA34660.1"/>
    </source>
</evidence>
<dbReference type="AlphaFoldDB" id="A0A4Q8LSK3"/>
<dbReference type="EMBL" id="SHMF01000003">
    <property type="protein sequence ID" value="TAA34660.1"/>
    <property type="molecule type" value="Genomic_DNA"/>
</dbReference>
<comment type="caution">
    <text evidence="1">The sequence shown here is derived from an EMBL/GenBank/DDBJ whole genome shotgun (WGS) entry which is preliminary data.</text>
</comment>
<gene>
    <name evidence="1" type="ORF">EA656_13220</name>
</gene>
<protein>
    <submittedName>
        <fullName evidence="1">Uncharacterized protein</fullName>
    </submittedName>
</protein>
<evidence type="ECO:0000313" key="2">
    <source>
        <dbReference type="Proteomes" id="UP000292087"/>
    </source>
</evidence>
<dbReference type="Proteomes" id="UP000292087">
    <property type="component" value="Unassembled WGS sequence"/>
</dbReference>
<name>A0A4Q8LSK3_9GAMM</name>
<reference evidence="1 2" key="1">
    <citation type="submission" date="2019-02" db="EMBL/GenBank/DDBJ databases">
        <title>WGS of Pseudoxanthomonas species novum from clinical isolates.</title>
        <authorList>
            <person name="Bernier A.-M."/>
            <person name="Bernard K."/>
            <person name="Vachon A."/>
        </authorList>
    </citation>
    <scope>NUCLEOTIDE SEQUENCE [LARGE SCALE GENOMIC DNA]</scope>
    <source>
        <strain evidence="1 2">NML140781</strain>
    </source>
</reference>
<sequence length="92" mass="10370">MDMNLKKGGTYFIVTFEDKDLKVPIIQTLEFVSEEVGSSGTSVALFRQCGINENEKMFFVRDCDLESLLVDQKGLLAMLEKSFSGRLHIEGM</sequence>
<proteinExistence type="predicted"/>
<accession>A0A4Q8LSK3</accession>